<comment type="caution">
    <text evidence="2">The sequence shown here is derived from an EMBL/GenBank/DDBJ whole genome shotgun (WGS) entry which is preliminary data.</text>
</comment>
<gene>
    <name evidence="2" type="ORF">C2E20_3292</name>
</gene>
<evidence type="ECO:0000313" key="2">
    <source>
        <dbReference type="EMBL" id="PSC73397.1"/>
    </source>
</evidence>
<evidence type="ECO:0000313" key="3">
    <source>
        <dbReference type="Proteomes" id="UP000239649"/>
    </source>
</evidence>
<feature type="compositionally biased region" description="Pro residues" evidence="1">
    <location>
        <begin position="240"/>
        <end position="267"/>
    </location>
</feature>
<evidence type="ECO:0008006" key="4">
    <source>
        <dbReference type="Google" id="ProtNLM"/>
    </source>
</evidence>
<keyword evidence="3" id="KW-1185">Reference proteome</keyword>
<dbReference type="EMBL" id="LHPF02000007">
    <property type="protein sequence ID" value="PSC73397.1"/>
    <property type="molecule type" value="Genomic_DNA"/>
</dbReference>
<dbReference type="Proteomes" id="UP000239649">
    <property type="component" value="Unassembled WGS sequence"/>
</dbReference>
<reference evidence="2 3" key="1">
    <citation type="journal article" date="2018" name="Plant J.">
        <title>Genome sequences of Chlorella sorokiniana UTEX 1602 and Micractinium conductrix SAG 241.80: implications to maltose excretion by a green alga.</title>
        <authorList>
            <person name="Arriola M.B."/>
            <person name="Velmurugan N."/>
            <person name="Zhang Y."/>
            <person name="Plunkett M.H."/>
            <person name="Hondzo H."/>
            <person name="Barney B.M."/>
        </authorList>
    </citation>
    <scope>NUCLEOTIDE SEQUENCE [LARGE SCALE GENOMIC DNA]</scope>
    <source>
        <strain evidence="2 3">SAG 241.80</strain>
    </source>
</reference>
<sequence>MPLVLAVHAVPTPSANVPFAVILLQDAISNQRVPAGLKCRQLVPSSGSMSSSLWDVSDPEELKQWLDETINVDVNHEIFEVQEEFAIGLGEVMRARAAEKVMGGTKDVAEKTGRAIGAAATTVGQQAIEIDHKLRISERATAASTAIKESAVGRSTSAAFTKVGAALGVGTKKVLENEKVHTATEAVSGSFKKLGASLSSLTGRRGSIGRGNGEGSGGEERTPQFVSQADEDSYAAPLPTSMPPTTTAPPPAPPAQQPAPPPAPPASAPTAAAAAAPAATSSPGAAAAQFALDDEESYKP</sequence>
<organism evidence="2 3">
    <name type="scientific">Micractinium conductrix</name>
    <dbReference type="NCBI Taxonomy" id="554055"/>
    <lineage>
        <taxon>Eukaryota</taxon>
        <taxon>Viridiplantae</taxon>
        <taxon>Chlorophyta</taxon>
        <taxon>core chlorophytes</taxon>
        <taxon>Trebouxiophyceae</taxon>
        <taxon>Chlorellales</taxon>
        <taxon>Chlorellaceae</taxon>
        <taxon>Chlorella clade</taxon>
        <taxon>Micractinium</taxon>
    </lineage>
</organism>
<accession>A0A2P6VH40</accession>
<name>A0A2P6VH40_9CHLO</name>
<feature type="compositionally biased region" description="Gly residues" evidence="1">
    <location>
        <begin position="206"/>
        <end position="216"/>
    </location>
</feature>
<evidence type="ECO:0000256" key="1">
    <source>
        <dbReference type="SAM" id="MobiDB-lite"/>
    </source>
</evidence>
<proteinExistence type="predicted"/>
<dbReference type="AlphaFoldDB" id="A0A2P6VH40"/>
<feature type="compositionally biased region" description="Low complexity" evidence="1">
    <location>
        <begin position="268"/>
        <end position="289"/>
    </location>
</feature>
<feature type="region of interest" description="Disordered" evidence="1">
    <location>
        <begin position="201"/>
        <end position="300"/>
    </location>
</feature>
<dbReference type="OrthoDB" id="512876at2759"/>
<protein>
    <recommendedName>
        <fullName evidence="4">Senescence domain-containing protein</fullName>
    </recommendedName>
</protein>